<feature type="chain" id="PRO_5016842790" evidence="5">
    <location>
        <begin position="27"/>
        <end position="378"/>
    </location>
</feature>
<keyword evidence="1 7" id="KW-0378">Hydrolase</keyword>
<dbReference type="OrthoDB" id="9774262at2"/>
<dbReference type="Proteomes" id="UP000253383">
    <property type="component" value="Unassembled WGS sequence"/>
</dbReference>
<dbReference type="GO" id="GO:0045493">
    <property type="term" value="P:xylan catabolic process"/>
    <property type="evidence" value="ECO:0007669"/>
    <property type="project" value="UniProtKB-KW"/>
</dbReference>
<dbReference type="EMBL" id="QOWE01000036">
    <property type="protein sequence ID" value="RCR65739.1"/>
    <property type="molecule type" value="Genomic_DNA"/>
</dbReference>
<dbReference type="RefSeq" id="WP_114409908.1">
    <property type="nucleotide sequence ID" value="NZ_QOWE01000036.1"/>
</dbReference>
<evidence type="ECO:0000256" key="3">
    <source>
        <dbReference type="ARBA" id="ARBA00023295"/>
    </source>
</evidence>
<dbReference type="AlphaFoldDB" id="A0A368JDJ2"/>
<dbReference type="PROSITE" id="PS00659">
    <property type="entry name" value="GLYCOSYL_HYDROL_F5"/>
    <property type="match status" value="1"/>
</dbReference>
<dbReference type="GO" id="GO:0004553">
    <property type="term" value="F:hydrolase activity, hydrolyzing O-glycosyl compounds"/>
    <property type="evidence" value="ECO:0007669"/>
    <property type="project" value="InterPro"/>
</dbReference>
<feature type="signal peptide" evidence="5">
    <location>
        <begin position="1"/>
        <end position="26"/>
    </location>
</feature>
<keyword evidence="5" id="KW-0732">Signal</keyword>
<evidence type="ECO:0000313" key="7">
    <source>
        <dbReference type="EMBL" id="RCR65739.1"/>
    </source>
</evidence>
<organism evidence="7 8">
    <name type="scientific">Larkinella punicea</name>
    <dbReference type="NCBI Taxonomy" id="2315727"/>
    <lineage>
        <taxon>Bacteria</taxon>
        <taxon>Pseudomonadati</taxon>
        <taxon>Bacteroidota</taxon>
        <taxon>Cytophagia</taxon>
        <taxon>Cytophagales</taxon>
        <taxon>Spirosomataceae</taxon>
        <taxon>Larkinella</taxon>
    </lineage>
</organism>
<dbReference type="Gene3D" id="3.20.20.80">
    <property type="entry name" value="Glycosidases"/>
    <property type="match status" value="1"/>
</dbReference>
<evidence type="ECO:0000313" key="8">
    <source>
        <dbReference type="Proteomes" id="UP000253383"/>
    </source>
</evidence>
<evidence type="ECO:0000259" key="6">
    <source>
        <dbReference type="Pfam" id="PF00331"/>
    </source>
</evidence>
<dbReference type="Pfam" id="PF00331">
    <property type="entry name" value="Glyco_hydro_10"/>
    <property type="match status" value="1"/>
</dbReference>
<dbReference type="InterPro" id="IPR001000">
    <property type="entry name" value="GH10_dom"/>
</dbReference>
<sequence length="378" mass="43115">MKNRIQFKLKTAILVLLTVLSLQTTAQQWTPKQANDWYKSQPWLVGSNFMPASAINQLEMWQAESFDPKTIDKELGYAEKLGMNTMRVFLHDMVWRQDAKGFKNRIDQFLALCAKHNIKPMLVLFDSCWDPQPKLGKQHAPVMGRHNSGWVQGPGAAILSDKSKWEGLRSYVKDIVGSFRADKRILAWDIVNEPDNDNANSYGRNGKIKTELPNKAQLGTELVKAGFGWAREAKPTQPITSGPWKGDWSSLEKMDDMNRFLVQNSDVITFHNYGKPDDFKKRVADLKKFGRPLICTEYMARPAGSTFEGSLPIAKAENVGMMNWGFVSGKSNTIYPWDSWQKQYTAEPPVWFHDIFRENGQPYIPAETAFIKKMTGKK</sequence>
<feature type="domain" description="GH10" evidence="6">
    <location>
        <begin position="146"/>
        <end position="236"/>
    </location>
</feature>
<name>A0A368JDJ2_9BACT</name>
<keyword evidence="8" id="KW-1185">Reference proteome</keyword>
<proteinExistence type="predicted"/>
<evidence type="ECO:0000256" key="1">
    <source>
        <dbReference type="ARBA" id="ARBA00022801"/>
    </source>
</evidence>
<keyword evidence="2" id="KW-0119">Carbohydrate metabolism</keyword>
<protein>
    <submittedName>
        <fullName evidence="7">1,4-beta-xylanase</fullName>
    </submittedName>
</protein>
<dbReference type="InterPro" id="IPR018087">
    <property type="entry name" value="Glyco_hydro_5_CS"/>
</dbReference>
<gene>
    <name evidence="7" type="ORF">DUE52_30395</name>
</gene>
<comment type="caution">
    <text evidence="7">The sequence shown here is derived from an EMBL/GenBank/DDBJ whole genome shotgun (WGS) entry which is preliminary data.</text>
</comment>
<keyword evidence="3 7" id="KW-0326">Glycosidase</keyword>
<accession>A0A368JDJ2</accession>
<dbReference type="InterPro" id="IPR017853">
    <property type="entry name" value="GH"/>
</dbReference>
<evidence type="ECO:0000256" key="2">
    <source>
        <dbReference type="ARBA" id="ARBA00023277"/>
    </source>
</evidence>
<reference evidence="7 8" key="1">
    <citation type="submission" date="2018-07" db="EMBL/GenBank/DDBJ databases">
        <title>Genome analysis of Larkinella rosea.</title>
        <authorList>
            <person name="Zhou Z."/>
            <person name="Wang G."/>
        </authorList>
    </citation>
    <scope>NUCLEOTIDE SEQUENCE [LARGE SCALE GENOMIC DNA]</scope>
    <source>
        <strain evidence="8">zzj9</strain>
    </source>
</reference>
<dbReference type="SUPFAM" id="SSF51445">
    <property type="entry name" value="(Trans)glycosidases"/>
    <property type="match status" value="1"/>
</dbReference>
<keyword evidence="4" id="KW-0624">Polysaccharide degradation</keyword>
<evidence type="ECO:0000256" key="4">
    <source>
        <dbReference type="ARBA" id="ARBA00023326"/>
    </source>
</evidence>
<keyword evidence="7" id="KW-0858">Xylan degradation</keyword>
<evidence type="ECO:0000256" key="5">
    <source>
        <dbReference type="SAM" id="SignalP"/>
    </source>
</evidence>